<organism evidence="17 18">
    <name type="scientific">Corynebacterium vitaeruminis DSM 20294</name>
    <dbReference type="NCBI Taxonomy" id="1224164"/>
    <lineage>
        <taxon>Bacteria</taxon>
        <taxon>Bacillati</taxon>
        <taxon>Actinomycetota</taxon>
        <taxon>Actinomycetes</taxon>
        <taxon>Mycobacteriales</taxon>
        <taxon>Corynebacteriaceae</taxon>
        <taxon>Corynebacterium</taxon>
    </lineage>
</organism>
<feature type="transmembrane region" description="Helical" evidence="14">
    <location>
        <begin position="402"/>
        <end position="423"/>
    </location>
</feature>
<evidence type="ECO:0000313" key="17">
    <source>
        <dbReference type="EMBL" id="AHI23857.1"/>
    </source>
</evidence>
<feature type="binding site" description="type 1 copper site" evidence="12">
    <location>
        <position position="711"/>
    </location>
    <ligand>
        <name>Cu cation</name>
        <dbReference type="ChEBI" id="CHEBI:23378"/>
        <label>1</label>
    </ligand>
</feature>
<feature type="binding site" description="type 1 copper site" evidence="12">
    <location>
        <position position="677"/>
    </location>
    <ligand>
        <name>Cu cation</name>
        <dbReference type="ChEBI" id="CHEBI:23378"/>
        <label>1</label>
    </ligand>
</feature>
<evidence type="ECO:0000256" key="7">
    <source>
        <dbReference type="ARBA" id="ARBA00022723"/>
    </source>
</evidence>
<keyword evidence="9" id="KW-0560">Oxidoreductase</keyword>
<evidence type="ECO:0000256" key="4">
    <source>
        <dbReference type="ARBA" id="ARBA00011233"/>
    </source>
</evidence>
<feature type="compositionally biased region" description="Polar residues" evidence="13">
    <location>
        <begin position="1"/>
        <end position="10"/>
    </location>
</feature>
<keyword evidence="14" id="KW-0472">Membrane</keyword>
<dbReference type="InterPro" id="IPR028096">
    <property type="entry name" value="EfeO_Cupredoxin"/>
</dbReference>
<feature type="domain" description="Plastocyanin-like" evidence="15">
    <location>
        <begin position="626"/>
        <end position="735"/>
    </location>
</feature>
<evidence type="ECO:0000256" key="1">
    <source>
        <dbReference type="ARBA" id="ARBA00001960"/>
    </source>
</evidence>
<dbReference type="Pfam" id="PF13473">
    <property type="entry name" value="Cupredoxin_1"/>
    <property type="match status" value="1"/>
</dbReference>
<keyword evidence="8" id="KW-0677">Repeat</keyword>
<feature type="transmembrane region" description="Helical" evidence="14">
    <location>
        <begin position="238"/>
        <end position="259"/>
    </location>
</feature>
<dbReference type="HOGENOM" id="CLU_012480_0_0_11"/>
<evidence type="ECO:0000256" key="14">
    <source>
        <dbReference type="SAM" id="Phobius"/>
    </source>
</evidence>
<dbReference type="GO" id="GO:0050421">
    <property type="term" value="F:nitrite reductase (NO-forming) activity"/>
    <property type="evidence" value="ECO:0007669"/>
    <property type="project" value="UniProtKB-EC"/>
</dbReference>
<name>W5Y3R0_9CORY</name>
<keyword evidence="7 12" id="KW-0479">Metal-binding</keyword>
<feature type="domain" description="EfeO-type cupredoxin-like" evidence="16">
    <location>
        <begin position="475"/>
        <end position="541"/>
    </location>
</feature>
<dbReference type="PANTHER" id="PTHR11709">
    <property type="entry name" value="MULTI-COPPER OXIDASE"/>
    <property type="match status" value="1"/>
</dbReference>
<dbReference type="PRINTS" id="PR00695">
    <property type="entry name" value="CUNO2RDTASE"/>
</dbReference>
<feature type="binding site" description="type 1 copper site" evidence="12">
    <location>
        <position position="672"/>
    </location>
    <ligand>
        <name>Cu cation</name>
        <dbReference type="ChEBI" id="CHEBI:23378"/>
        <label>1</label>
    </ligand>
</feature>
<evidence type="ECO:0000256" key="12">
    <source>
        <dbReference type="PIRSR" id="PIRSR601287-1"/>
    </source>
</evidence>
<feature type="binding site" description="type 1 copper site" evidence="12">
    <location>
        <position position="720"/>
    </location>
    <ligand>
        <name>Cu cation</name>
        <dbReference type="ChEBI" id="CHEBI:23378"/>
        <label>1</label>
    </ligand>
</feature>
<evidence type="ECO:0000256" key="11">
    <source>
        <dbReference type="ARBA" id="ARBA00049340"/>
    </source>
</evidence>
<feature type="transmembrane region" description="Helical" evidence="14">
    <location>
        <begin position="202"/>
        <end position="226"/>
    </location>
</feature>
<dbReference type="eggNOG" id="COG2132">
    <property type="taxonomic scope" value="Bacteria"/>
</dbReference>
<dbReference type="eggNOG" id="COG3794">
    <property type="taxonomic scope" value="Bacteria"/>
</dbReference>
<evidence type="ECO:0000313" key="18">
    <source>
        <dbReference type="Proteomes" id="UP000019222"/>
    </source>
</evidence>
<feature type="compositionally biased region" description="Low complexity" evidence="13">
    <location>
        <begin position="572"/>
        <end position="591"/>
    </location>
</feature>
<keyword evidence="14" id="KW-0812">Transmembrane</keyword>
<proteinExistence type="inferred from homology"/>
<evidence type="ECO:0000256" key="9">
    <source>
        <dbReference type="ARBA" id="ARBA00023002"/>
    </source>
</evidence>
<comment type="subunit">
    <text evidence="4">Homotrimer.</text>
</comment>
<dbReference type="CDD" id="cd04208">
    <property type="entry name" value="CuRO_2_CuNIR"/>
    <property type="match status" value="1"/>
</dbReference>
<dbReference type="PATRIC" id="fig|1224164.3.peg.2504"/>
<dbReference type="Gene3D" id="2.60.40.420">
    <property type="entry name" value="Cupredoxins - blue copper proteins"/>
    <property type="match status" value="3"/>
</dbReference>
<dbReference type="Proteomes" id="UP000019222">
    <property type="component" value="Chromosome"/>
</dbReference>
<feature type="transmembrane region" description="Helical" evidence="14">
    <location>
        <begin position="373"/>
        <end position="390"/>
    </location>
</feature>
<evidence type="ECO:0000256" key="3">
    <source>
        <dbReference type="ARBA" id="ARBA00010609"/>
    </source>
</evidence>
<keyword evidence="18" id="KW-1185">Reference proteome</keyword>
<dbReference type="Pfam" id="PF07732">
    <property type="entry name" value="Cu-oxidase_3"/>
    <property type="match status" value="1"/>
</dbReference>
<evidence type="ECO:0000256" key="6">
    <source>
        <dbReference type="ARBA" id="ARBA00017290"/>
    </source>
</evidence>
<feature type="transmembrane region" description="Helical" evidence="14">
    <location>
        <begin position="332"/>
        <end position="352"/>
    </location>
</feature>
<feature type="region of interest" description="Disordered" evidence="13">
    <location>
        <begin position="1"/>
        <end position="20"/>
    </location>
</feature>
<sequence length="882" mass="94340">MTANPPSGASNPFDATDDSPKEQRLKRAAWHRKASKPVSVWIGILILFSFIHWMFPNYRWLLIHMFTLGVVTNSIMLWSQHFTEKFLHNHIEDSERAWQLRRFWILNAGIVTTITGQFLETWWARHWIVTCVGATLVGCSLAYHAFYLGRQYLGAKKGRRFAPSVLAYVASAACLPFGALMGGFMSVPMSSPWQERLKLAHVAVNVLGFVGFAAVGSLALLFATVWRAQSGKDRMAHVVAFMGVGVLTAATGALLGFGVVVGIGLAFYLAGVLIASASWAHTVRLVAQDPRDRVTFAAMSVAAAAVWLFGALAVFTYRAFTAPDVTAITLPTMALLIGFAAQLLAGVMSYLLPSNIGGGPAATRTGMIVMDRAGLFRFALVNLGLAIWLYTQDSWLRVVSSLLSMGSLAMVFFLIPFSAKAQLGVIRKQREALELPAKPKWGQLTAACAVVALVLAASGGLGTTGTKSATTTSNVATTGQTTEVSVEMQDMRFSPDTITVPTGNALTVNVTNTDTMVHDLTFANGATSGRLQPGESATVEVGVIGQDLEGWCSIAGHRQQGMVIHVTAEGASSGSASDMSTMSGSPGSSTSETVTAADKLNQDNFVDPRLQPASSETVHKVTLDISEIDVPIADGVSRGRWTFNGGVQGPTLRGKVGDTFEVTLVNNGSIPHSIDFHAGMVSPDSVMRSINPGESLQYTFRAEHAGAWLYHCGTMPVSMHIAAGMFGAVIIDPPNLAKVDHEYLIVQSEVYGLSSTKDNPVDSTLLQAGTPSATVFNGIENQYVAKPIEMNAGETARFWLVNAGPNLSESFHIIGTQFHTTYKEGAYLLKDAEDQGGSQALDLLAAQGGFVEAAFPEAGTYTMVNHQFIDAERGAKGKIVVK</sequence>
<gene>
    <name evidence="17" type="ORF">B843_12405</name>
</gene>
<evidence type="ECO:0000256" key="8">
    <source>
        <dbReference type="ARBA" id="ARBA00022737"/>
    </source>
</evidence>
<dbReference type="GO" id="GO:0005507">
    <property type="term" value="F:copper ion binding"/>
    <property type="evidence" value="ECO:0007669"/>
    <property type="project" value="InterPro"/>
</dbReference>
<reference evidence="17 18" key="1">
    <citation type="submission" date="2013-02" db="EMBL/GenBank/DDBJ databases">
        <title>The complete genome sequence of Corynebacterium vitaeruminis DSM 20294.</title>
        <authorList>
            <person name="Ruckert C."/>
            <person name="Albersmeier A."/>
            <person name="Kalinowski J."/>
        </authorList>
    </citation>
    <scope>NUCLEOTIDE SEQUENCE [LARGE SCALE GENOMIC DNA]</scope>
    <source>
        <strain evidence="18">ATCC 10234</strain>
    </source>
</reference>
<feature type="transmembrane region" description="Helical" evidence="14">
    <location>
        <begin position="34"/>
        <end position="55"/>
    </location>
</feature>
<dbReference type="RefSeq" id="WP_025253833.1">
    <property type="nucleotide sequence ID" value="NZ_CP004353.1"/>
</dbReference>
<dbReference type="InterPro" id="IPR001287">
    <property type="entry name" value="NO2-reductase_Cu"/>
</dbReference>
<feature type="binding site" description="type 1 copper site" evidence="12">
    <location>
        <position position="866"/>
    </location>
    <ligand>
        <name>Cu cation</name>
        <dbReference type="ChEBI" id="CHEBI:23378"/>
        <label>1</label>
    </ligand>
</feature>
<feature type="region of interest" description="Disordered" evidence="13">
    <location>
        <begin position="572"/>
        <end position="592"/>
    </location>
</feature>
<evidence type="ECO:0000256" key="2">
    <source>
        <dbReference type="ARBA" id="ARBA00001973"/>
    </source>
</evidence>
<dbReference type="InterPro" id="IPR008972">
    <property type="entry name" value="Cupredoxin"/>
</dbReference>
<feature type="transmembrane region" description="Helical" evidence="14">
    <location>
        <begin position="444"/>
        <end position="462"/>
    </location>
</feature>
<dbReference type="PANTHER" id="PTHR11709:SF394">
    <property type="entry name" value="FI03373P-RELATED"/>
    <property type="match status" value="1"/>
</dbReference>
<protein>
    <recommendedName>
        <fullName evidence="6">Copper-containing nitrite reductase</fullName>
        <ecNumber evidence="5">1.7.2.1</ecNumber>
    </recommendedName>
</protein>
<feature type="binding site" description="type 1 copper site" evidence="12">
    <location>
        <position position="725"/>
    </location>
    <ligand>
        <name>Cu cation</name>
        <dbReference type="ChEBI" id="CHEBI:23378"/>
        <label>1</label>
    </ligand>
</feature>
<feature type="transmembrane region" description="Helical" evidence="14">
    <location>
        <begin position="265"/>
        <end position="287"/>
    </location>
</feature>
<dbReference type="EC" id="1.7.2.1" evidence="5"/>
<comment type="cofactor">
    <cofactor evidence="2 12">
        <name>Cu(2+)</name>
        <dbReference type="ChEBI" id="CHEBI:29036"/>
    </cofactor>
</comment>
<keyword evidence="10 12" id="KW-0186">Copper</keyword>
<comment type="similarity">
    <text evidence="3">Belongs to the multicopper oxidase family.</text>
</comment>
<comment type="catalytic activity">
    <reaction evidence="11">
        <text>nitric oxide + Fe(III)-[cytochrome c] + H2O = Fe(II)-[cytochrome c] + nitrite + 2 H(+)</text>
        <dbReference type="Rhea" id="RHEA:15233"/>
        <dbReference type="Rhea" id="RHEA-COMP:10350"/>
        <dbReference type="Rhea" id="RHEA-COMP:14399"/>
        <dbReference type="ChEBI" id="CHEBI:15377"/>
        <dbReference type="ChEBI" id="CHEBI:15378"/>
        <dbReference type="ChEBI" id="CHEBI:16301"/>
        <dbReference type="ChEBI" id="CHEBI:16480"/>
        <dbReference type="ChEBI" id="CHEBI:29033"/>
        <dbReference type="ChEBI" id="CHEBI:29034"/>
        <dbReference type="EC" id="1.7.2.1"/>
    </reaction>
</comment>
<feature type="transmembrane region" description="Helical" evidence="14">
    <location>
        <begin position="294"/>
        <end position="320"/>
    </location>
</feature>
<dbReference type="KEGG" id="cvt:B843_12405"/>
<feature type="transmembrane region" description="Helical" evidence="14">
    <location>
        <begin position="100"/>
        <end position="119"/>
    </location>
</feature>
<feature type="transmembrane region" description="Helical" evidence="14">
    <location>
        <begin position="125"/>
        <end position="149"/>
    </location>
</feature>
<evidence type="ECO:0000256" key="13">
    <source>
        <dbReference type="SAM" id="MobiDB-lite"/>
    </source>
</evidence>
<feature type="binding site" description="type 1 copper site" evidence="12">
    <location>
        <position position="712"/>
    </location>
    <ligand>
        <name>Cu cation</name>
        <dbReference type="ChEBI" id="CHEBI:23378"/>
        <label>1</label>
    </ligand>
</feature>
<evidence type="ECO:0000259" key="16">
    <source>
        <dbReference type="Pfam" id="PF13473"/>
    </source>
</evidence>
<dbReference type="CDD" id="cd11020">
    <property type="entry name" value="CuRO_1_CuNIR"/>
    <property type="match status" value="1"/>
</dbReference>
<evidence type="ECO:0000256" key="10">
    <source>
        <dbReference type="ARBA" id="ARBA00023008"/>
    </source>
</evidence>
<feature type="transmembrane region" description="Helical" evidence="14">
    <location>
        <begin position="161"/>
        <end position="182"/>
    </location>
</feature>
<dbReference type="AlphaFoldDB" id="W5Y3R0"/>
<dbReference type="STRING" id="1224164.B843_12405"/>
<keyword evidence="14" id="KW-1133">Transmembrane helix</keyword>
<evidence type="ECO:0000256" key="5">
    <source>
        <dbReference type="ARBA" id="ARBA00011882"/>
    </source>
</evidence>
<comment type="cofactor">
    <cofactor evidence="1 12">
        <name>Cu(+)</name>
        <dbReference type="ChEBI" id="CHEBI:49552"/>
    </cofactor>
</comment>
<dbReference type="InterPro" id="IPR045087">
    <property type="entry name" value="Cu-oxidase_fam"/>
</dbReference>
<evidence type="ECO:0000259" key="15">
    <source>
        <dbReference type="Pfam" id="PF07732"/>
    </source>
</evidence>
<dbReference type="EMBL" id="CP004353">
    <property type="protein sequence ID" value="AHI23857.1"/>
    <property type="molecule type" value="Genomic_DNA"/>
</dbReference>
<dbReference type="InterPro" id="IPR011707">
    <property type="entry name" value="Cu-oxidase-like_N"/>
</dbReference>
<feature type="transmembrane region" description="Helical" evidence="14">
    <location>
        <begin position="61"/>
        <end position="79"/>
    </location>
</feature>
<accession>W5Y3R0</accession>
<dbReference type="SUPFAM" id="SSF49503">
    <property type="entry name" value="Cupredoxins"/>
    <property type="match status" value="3"/>
</dbReference>